<sequence>MYLRKSKQERADGREILYLQLAENVWDPTEGRSQAPIVYNCGHADDQQVLERLRRLAKSILRRCSPDEIVADCPDWRLVCGWPYGDAYALEALWRRLGIDAVVRAQASFQALAKGGGKY</sequence>
<organism evidence="1 2">
    <name type="scientific">Denitromonas halophila</name>
    <dbReference type="NCBI Taxonomy" id="1629404"/>
    <lineage>
        <taxon>Bacteria</taxon>
        <taxon>Pseudomonadati</taxon>
        <taxon>Pseudomonadota</taxon>
        <taxon>Betaproteobacteria</taxon>
        <taxon>Rhodocyclales</taxon>
        <taxon>Zoogloeaceae</taxon>
        <taxon>Denitromonas</taxon>
    </lineage>
</organism>
<comment type="caution">
    <text evidence="1">The sequence shown here is derived from an EMBL/GenBank/DDBJ whole genome shotgun (WGS) entry which is preliminary data.</text>
</comment>
<proteinExistence type="predicted"/>
<reference evidence="1 2" key="1">
    <citation type="submission" date="2019-07" db="EMBL/GenBank/DDBJ databases">
        <title>The pathways for chlorine oxyanion respiration interact through the shared metabolite chlorate.</title>
        <authorList>
            <person name="Barnum T.P."/>
            <person name="Cheng Y."/>
            <person name="Hill K.A."/>
            <person name="Lucas L.N."/>
            <person name="Carlson H.K."/>
            <person name="Coates J.D."/>
        </authorList>
    </citation>
    <scope>NUCLEOTIDE SEQUENCE [LARGE SCALE GENOMIC DNA]</scope>
    <source>
        <strain evidence="1 2">SFB-1</strain>
    </source>
</reference>
<dbReference type="AlphaFoldDB" id="A0A558E9M0"/>
<accession>A0A558E9M0</accession>
<evidence type="ECO:0000313" key="1">
    <source>
        <dbReference type="EMBL" id="TVO76146.1"/>
    </source>
</evidence>
<evidence type="ECO:0000313" key="2">
    <source>
        <dbReference type="Proteomes" id="UP000318349"/>
    </source>
</evidence>
<gene>
    <name evidence="1" type="ORF">FHP89_11885</name>
</gene>
<dbReference type="EMBL" id="VMNI01000010">
    <property type="protein sequence ID" value="TVO76146.1"/>
    <property type="molecule type" value="Genomic_DNA"/>
</dbReference>
<dbReference type="Proteomes" id="UP000318349">
    <property type="component" value="Unassembled WGS sequence"/>
</dbReference>
<protein>
    <submittedName>
        <fullName evidence="1">Uncharacterized protein</fullName>
    </submittedName>
</protein>
<name>A0A558E9M0_9RHOO</name>